<evidence type="ECO:0000313" key="5">
    <source>
        <dbReference type="Proteomes" id="UP000374630"/>
    </source>
</evidence>
<keyword evidence="1" id="KW-1133">Transmembrane helix</keyword>
<dbReference type="EMBL" id="RZOA01000008">
    <property type="protein sequence ID" value="KAA8823544.1"/>
    <property type="molecule type" value="Genomic_DNA"/>
</dbReference>
<keyword evidence="5" id="KW-1185">Reference proteome</keyword>
<dbReference type="PIRSF" id="PIRSF003203">
    <property type="entry name" value="AzlD"/>
    <property type="match status" value="1"/>
</dbReference>
<dbReference type="RefSeq" id="WP_150353877.1">
    <property type="nucleotide sequence ID" value="NZ_RZNZ01000002.1"/>
</dbReference>
<evidence type="ECO:0000256" key="1">
    <source>
        <dbReference type="SAM" id="Phobius"/>
    </source>
</evidence>
<dbReference type="InterPro" id="IPR008407">
    <property type="entry name" value="Brnchd-chn_aa_trnsp_AzlD"/>
</dbReference>
<dbReference type="Pfam" id="PF05437">
    <property type="entry name" value="AzlD"/>
    <property type="match status" value="1"/>
</dbReference>
<protein>
    <submittedName>
        <fullName evidence="3">Branched-chain amino acid permease</fullName>
    </submittedName>
</protein>
<proteinExistence type="predicted"/>
<feature type="transmembrane region" description="Helical" evidence="1">
    <location>
        <begin position="42"/>
        <end position="60"/>
    </location>
</feature>
<dbReference type="Proteomes" id="UP000345527">
    <property type="component" value="Unassembled WGS sequence"/>
</dbReference>
<keyword evidence="1" id="KW-0812">Transmembrane</keyword>
<reference evidence="4 5" key="1">
    <citation type="journal article" date="2019" name="Syst. Appl. Microbiol.">
        <title>Characterization of Bifidobacterium species in feaces of the Egyptian fruit bat: Description of B. vespertilionis sp. nov. and B. rousetti sp. nov.</title>
        <authorList>
            <person name="Modesto M."/>
            <person name="Satti M."/>
            <person name="Watanabe K."/>
            <person name="Puglisi E."/>
            <person name="Morelli L."/>
            <person name="Huang C.-H."/>
            <person name="Liou J.-S."/>
            <person name="Miyashita M."/>
            <person name="Tamura T."/>
            <person name="Saito S."/>
            <person name="Mori K."/>
            <person name="Huang L."/>
            <person name="Sciavilla P."/>
            <person name="Sandri C."/>
            <person name="Spiezio C."/>
            <person name="Vitali F."/>
            <person name="Cavalieri D."/>
            <person name="Perpetuini G."/>
            <person name="Tofalo R."/>
            <person name="Bonetti A."/>
            <person name="Arita M."/>
            <person name="Mattarelli P."/>
        </authorList>
    </citation>
    <scope>NUCLEOTIDE SEQUENCE [LARGE SCALE GENOMIC DNA]</scope>
    <source>
        <strain evidence="2 5">RST16</strain>
        <strain evidence="3 4">RST8</strain>
    </source>
</reference>
<feature type="transmembrane region" description="Helical" evidence="1">
    <location>
        <begin position="6"/>
        <end position="30"/>
    </location>
</feature>
<organism evidence="3 4">
    <name type="scientific">Bifidobacterium vespertilionis</name>
    <dbReference type="NCBI Taxonomy" id="2562524"/>
    <lineage>
        <taxon>Bacteria</taxon>
        <taxon>Bacillati</taxon>
        <taxon>Actinomycetota</taxon>
        <taxon>Actinomycetes</taxon>
        <taxon>Bifidobacteriales</taxon>
        <taxon>Bifidobacteriaceae</taxon>
        <taxon>Bifidobacterium</taxon>
    </lineage>
</organism>
<gene>
    <name evidence="3" type="ORF">EM848_05195</name>
    <name evidence="2" type="ORF">EMO90_02090</name>
</gene>
<accession>A0A5J5E3I6</accession>
<dbReference type="Proteomes" id="UP000374630">
    <property type="component" value="Unassembled WGS sequence"/>
</dbReference>
<name>A0A5J5E3I6_9BIFI</name>
<feature type="transmembrane region" description="Helical" evidence="1">
    <location>
        <begin position="66"/>
        <end position="84"/>
    </location>
</feature>
<evidence type="ECO:0000313" key="3">
    <source>
        <dbReference type="EMBL" id="KAA8823544.1"/>
    </source>
</evidence>
<evidence type="ECO:0000313" key="4">
    <source>
        <dbReference type="Proteomes" id="UP000345527"/>
    </source>
</evidence>
<evidence type="ECO:0000313" key="2">
    <source>
        <dbReference type="EMBL" id="KAA8822015.1"/>
    </source>
</evidence>
<dbReference type="EMBL" id="RZNZ01000002">
    <property type="protein sequence ID" value="KAA8822015.1"/>
    <property type="molecule type" value="Genomic_DNA"/>
</dbReference>
<sequence length="111" mass="12309">MTMTVWQAVATIAVVALGTMLTRFLPFLVFPDSKRPPRLVEYLGRVLPYAMTGLLVVYSLKDVQFASGSHGIPEAVAIAAIILLHWWKRNMLLSIGGGTVLYMILVQFVFV</sequence>
<comment type="caution">
    <text evidence="3">The sequence shown here is derived from an EMBL/GenBank/DDBJ whole genome shotgun (WGS) entry which is preliminary data.</text>
</comment>
<feature type="transmembrane region" description="Helical" evidence="1">
    <location>
        <begin position="91"/>
        <end position="110"/>
    </location>
</feature>
<dbReference type="AlphaFoldDB" id="A0A5J5E3I6"/>
<keyword evidence="1" id="KW-0472">Membrane</keyword>
<dbReference type="OrthoDB" id="5324916at2"/>